<evidence type="ECO:0000313" key="2">
    <source>
        <dbReference type="EMBL" id="KAF2662735.1"/>
    </source>
</evidence>
<protein>
    <submittedName>
        <fullName evidence="2">Uncharacterized protein</fullName>
    </submittedName>
</protein>
<evidence type="ECO:0000256" key="1">
    <source>
        <dbReference type="SAM" id="MobiDB-lite"/>
    </source>
</evidence>
<feature type="compositionally biased region" description="Basic and acidic residues" evidence="1">
    <location>
        <begin position="46"/>
        <end position="57"/>
    </location>
</feature>
<dbReference type="EMBL" id="MU004288">
    <property type="protein sequence ID" value="KAF2662735.1"/>
    <property type="molecule type" value="Genomic_DNA"/>
</dbReference>
<dbReference type="OrthoDB" id="3761807at2759"/>
<feature type="region of interest" description="Disordered" evidence="1">
    <location>
        <begin position="1"/>
        <end position="25"/>
    </location>
</feature>
<dbReference type="AlphaFoldDB" id="A0A6A6TRR0"/>
<accession>A0A6A6TRR0</accession>
<proteinExistence type="predicted"/>
<sequence length="195" mass="21354">MPYLHEASKGPYETETITPDRPPQLNRTVCGCRCGRGQTGQIVDEAGGRNDGDDAEHLASPNAVVDETSGGEREESSLRELQEMETRLRDFLVGVDTLQTREGTSLILLDPYAFEGSVNSMNVEPYGSDDYSVISSGVRSLRSMSPGPGIGAWIEEANMNLGARSYHFRGTPLRLTPQRRFCRGLVASHLVLHDA</sequence>
<feature type="region of interest" description="Disordered" evidence="1">
    <location>
        <begin position="43"/>
        <end position="77"/>
    </location>
</feature>
<name>A0A6A6TRR0_9PLEO</name>
<evidence type="ECO:0000313" key="3">
    <source>
        <dbReference type="Proteomes" id="UP000799324"/>
    </source>
</evidence>
<gene>
    <name evidence="2" type="ORF">K491DRAFT_815</name>
</gene>
<reference evidence="2" key="1">
    <citation type="journal article" date="2020" name="Stud. Mycol.">
        <title>101 Dothideomycetes genomes: a test case for predicting lifestyles and emergence of pathogens.</title>
        <authorList>
            <person name="Haridas S."/>
            <person name="Albert R."/>
            <person name="Binder M."/>
            <person name="Bloem J."/>
            <person name="Labutti K."/>
            <person name="Salamov A."/>
            <person name="Andreopoulos B."/>
            <person name="Baker S."/>
            <person name="Barry K."/>
            <person name="Bills G."/>
            <person name="Bluhm B."/>
            <person name="Cannon C."/>
            <person name="Castanera R."/>
            <person name="Culley D."/>
            <person name="Daum C."/>
            <person name="Ezra D."/>
            <person name="Gonzalez J."/>
            <person name="Henrissat B."/>
            <person name="Kuo A."/>
            <person name="Liang C."/>
            <person name="Lipzen A."/>
            <person name="Lutzoni F."/>
            <person name="Magnuson J."/>
            <person name="Mondo S."/>
            <person name="Nolan M."/>
            <person name="Ohm R."/>
            <person name="Pangilinan J."/>
            <person name="Park H.-J."/>
            <person name="Ramirez L."/>
            <person name="Alfaro M."/>
            <person name="Sun H."/>
            <person name="Tritt A."/>
            <person name="Yoshinaga Y."/>
            <person name="Zwiers L.-H."/>
            <person name="Turgeon B."/>
            <person name="Goodwin S."/>
            <person name="Spatafora J."/>
            <person name="Crous P."/>
            <person name="Grigoriev I."/>
        </authorList>
    </citation>
    <scope>NUCLEOTIDE SEQUENCE</scope>
    <source>
        <strain evidence="2">CBS 122681</strain>
    </source>
</reference>
<keyword evidence="3" id="KW-1185">Reference proteome</keyword>
<dbReference type="Proteomes" id="UP000799324">
    <property type="component" value="Unassembled WGS sequence"/>
</dbReference>
<organism evidence="2 3">
    <name type="scientific">Lophiostoma macrostomum CBS 122681</name>
    <dbReference type="NCBI Taxonomy" id="1314788"/>
    <lineage>
        <taxon>Eukaryota</taxon>
        <taxon>Fungi</taxon>
        <taxon>Dikarya</taxon>
        <taxon>Ascomycota</taxon>
        <taxon>Pezizomycotina</taxon>
        <taxon>Dothideomycetes</taxon>
        <taxon>Pleosporomycetidae</taxon>
        <taxon>Pleosporales</taxon>
        <taxon>Lophiostomataceae</taxon>
        <taxon>Lophiostoma</taxon>
    </lineage>
</organism>